<protein>
    <submittedName>
        <fullName evidence="3">Uncharacterized protein</fullName>
    </submittedName>
</protein>
<dbReference type="InterPro" id="IPR000618">
    <property type="entry name" value="Insect_cuticle"/>
</dbReference>
<dbReference type="GO" id="GO:0042302">
    <property type="term" value="F:structural constituent of cuticle"/>
    <property type="evidence" value="ECO:0007669"/>
    <property type="project" value="UniProtKB-UniRule"/>
</dbReference>
<feature type="compositionally biased region" description="Pro residues" evidence="2">
    <location>
        <begin position="630"/>
        <end position="673"/>
    </location>
</feature>
<dbReference type="EMBL" id="JAXCGZ010004051">
    <property type="protein sequence ID" value="KAK7082384.1"/>
    <property type="molecule type" value="Genomic_DNA"/>
</dbReference>
<feature type="region of interest" description="Disordered" evidence="2">
    <location>
        <begin position="470"/>
        <end position="516"/>
    </location>
</feature>
<dbReference type="PROSITE" id="PS51155">
    <property type="entry name" value="CHIT_BIND_RR_2"/>
    <property type="match status" value="1"/>
</dbReference>
<evidence type="ECO:0000313" key="4">
    <source>
        <dbReference type="Proteomes" id="UP001381693"/>
    </source>
</evidence>
<evidence type="ECO:0000256" key="2">
    <source>
        <dbReference type="SAM" id="MobiDB-lite"/>
    </source>
</evidence>
<feature type="compositionally biased region" description="Polar residues" evidence="2">
    <location>
        <begin position="406"/>
        <end position="417"/>
    </location>
</feature>
<dbReference type="PANTHER" id="PTHR48148">
    <property type="entry name" value="KERATINOCYTE PROLINE-RICH PROTEIN"/>
    <property type="match status" value="1"/>
</dbReference>
<accession>A0AAN8XQI6</accession>
<organism evidence="3 4">
    <name type="scientific">Halocaridina rubra</name>
    <name type="common">Hawaiian red shrimp</name>
    <dbReference type="NCBI Taxonomy" id="373956"/>
    <lineage>
        <taxon>Eukaryota</taxon>
        <taxon>Metazoa</taxon>
        <taxon>Ecdysozoa</taxon>
        <taxon>Arthropoda</taxon>
        <taxon>Crustacea</taxon>
        <taxon>Multicrustacea</taxon>
        <taxon>Malacostraca</taxon>
        <taxon>Eumalacostraca</taxon>
        <taxon>Eucarida</taxon>
        <taxon>Decapoda</taxon>
        <taxon>Pleocyemata</taxon>
        <taxon>Caridea</taxon>
        <taxon>Atyoidea</taxon>
        <taxon>Atyidae</taxon>
        <taxon>Halocaridina</taxon>
    </lineage>
</organism>
<feature type="compositionally biased region" description="Pro residues" evidence="2">
    <location>
        <begin position="554"/>
        <end position="573"/>
    </location>
</feature>
<keyword evidence="1" id="KW-0193">Cuticle</keyword>
<evidence type="ECO:0000256" key="1">
    <source>
        <dbReference type="PROSITE-ProRule" id="PRU00497"/>
    </source>
</evidence>
<feature type="compositionally biased region" description="Low complexity" evidence="2">
    <location>
        <begin position="574"/>
        <end position="586"/>
    </location>
</feature>
<name>A0AAN8XQI6_HALRR</name>
<feature type="region of interest" description="Disordered" evidence="2">
    <location>
        <begin position="550"/>
        <end position="600"/>
    </location>
</feature>
<feature type="region of interest" description="Disordered" evidence="2">
    <location>
        <begin position="625"/>
        <end position="698"/>
    </location>
</feature>
<reference evidence="3 4" key="1">
    <citation type="submission" date="2023-11" db="EMBL/GenBank/DDBJ databases">
        <title>Halocaridina rubra genome assembly.</title>
        <authorList>
            <person name="Smith C."/>
        </authorList>
    </citation>
    <scope>NUCLEOTIDE SEQUENCE [LARGE SCALE GENOMIC DNA]</scope>
    <source>
        <strain evidence="3">EP-1</strain>
        <tissue evidence="3">Whole</tissue>
    </source>
</reference>
<feature type="region of interest" description="Disordered" evidence="2">
    <location>
        <begin position="397"/>
        <end position="437"/>
    </location>
</feature>
<dbReference type="PANTHER" id="PTHR48148:SF3">
    <property type="entry name" value="KERATINOCYTE PROLINE-RICH PROTEIN"/>
    <property type="match status" value="1"/>
</dbReference>
<feature type="compositionally biased region" description="Polar residues" evidence="2">
    <location>
        <begin position="688"/>
        <end position="698"/>
    </location>
</feature>
<dbReference type="PRINTS" id="PR01217">
    <property type="entry name" value="PRICHEXTENSN"/>
</dbReference>
<sequence length="722" mass="80569">MSWRVASVLHCRGRVTLAKRPHLTGTVSRFVARGLVGAATASSHLPPDSGTLFLLLSFLVLTTFHPSKSRSITLLVFGTAALLVSAQEQVSRQEARARFRALAEAARNGDKEAQALLKSRRRHRPRQRAEETRSSVVPPRPVFQDAVVSPAEQEPVRVRVPVRRTRVRVPRPIEVTTFRPTTQFSPEPTHAPEQIFLDTEPDFFVTDPVTDAPVFELRPSTVATEPPIFRPVTNRPSVLTQRPRFRPTSQPVDDFSINFDLEPHRALNTGLEIDSRSEHIIPRFGTDRTTEPPVETIRRYSYFDEQGNYVFGYEAADGSFKEEIRGLDCVVNGKYGYVDPDGVRREFTYTSGNRCDPNAVVDPETQEIPALPLNDQFLQQTQEQKLSEQELDQIQFNRKRRPVQTVRPQTQTIVSNSPRRRPQSRPAPRPVEEPQPVFVATTEAPTPVFTTPTSFNRFTTPASFRRAQQGRFPAEVQETKRPEPQPAFAPEEELPQDTRQTTHQAFRPPEGPSFRPTPKPIAFDFDTEFNNLFSNFARPTTRTPVFAPTFRPITLPPPTRPPTTRSPPPPPTTFTPATSAPFTTRRPPLDDGSQTLGGGGELANQLVFDAASGTFKNVPVRTATSHFLPQPAPNPFAPRPSQSPPTFAPRPPTPAFSPQPTQTPRPPPPPPSVAPQTTVGRPLPLPTQPSFNPASHFVINQSGRSPAAAEFDKFFSQFNLKF</sequence>
<keyword evidence="4" id="KW-1185">Reference proteome</keyword>
<dbReference type="Pfam" id="PF00379">
    <property type="entry name" value="Chitin_bind_4"/>
    <property type="match status" value="1"/>
</dbReference>
<dbReference type="Proteomes" id="UP001381693">
    <property type="component" value="Unassembled WGS sequence"/>
</dbReference>
<evidence type="ECO:0000313" key="3">
    <source>
        <dbReference type="EMBL" id="KAK7082384.1"/>
    </source>
</evidence>
<comment type="caution">
    <text evidence="3">The sequence shown here is derived from an EMBL/GenBank/DDBJ whole genome shotgun (WGS) entry which is preliminary data.</text>
</comment>
<proteinExistence type="predicted"/>
<gene>
    <name evidence="3" type="ORF">SK128_002998</name>
</gene>
<feature type="region of interest" description="Disordered" evidence="2">
    <location>
        <begin position="110"/>
        <end position="142"/>
    </location>
</feature>
<dbReference type="AlphaFoldDB" id="A0AAN8XQI6"/>